<dbReference type="GeneID" id="99988132"/>
<evidence type="ECO:0000256" key="1">
    <source>
        <dbReference type="SAM" id="Phobius"/>
    </source>
</evidence>
<dbReference type="SMART" id="SM00014">
    <property type="entry name" value="acidPPc"/>
    <property type="match status" value="1"/>
</dbReference>
<dbReference type="Gene3D" id="1.20.144.10">
    <property type="entry name" value="Phosphatidic acid phosphatase type 2/haloperoxidase"/>
    <property type="match status" value="1"/>
</dbReference>
<dbReference type="Pfam" id="PF01569">
    <property type="entry name" value="PAP2"/>
    <property type="match status" value="1"/>
</dbReference>
<keyword evidence="1" id="KW-1133">Transmembrane helix</keyword>
<dbReference type="EMBL" id="FOIR01000004">
    <property type="protein sequence ID" value="SEW39540.1"/>
    <property type="molecule type" value="Genomic_DNA"/>
</dbReference>
<protein>
    <submittedName>
        <fullName evidence="3">Undecaprenyl-diphosphatase</fullName>
    </submittedName>
</protein>
<accession>A0A1I0RF62</accession>
<feature type="domain" description="Phosphatidic acid phosphatase type 2/haloperoxidase" evidence="2">
    <location>
        <begin position="60"/>
        <end position="175"/>
    </location>
</feature>
<dbReference type="RefSeq" id="WP_090260225.1">
    <property type="nucleotide sequence ID" value="NZ_FOIR01000004.1"/>
</dbReference>
<dbReference type="OrthoDB" id="9789113at2"/>
<dbReference type="InterPro" id="IPR000326">
    <property type="entry name" value="PAP2/HPO"/>
</dbReference>
<gene>
    <name evidence="3" type="ORF">SAMN05216290_3458</name>
</gene>
<proteinExistence type="predicted"/>
<dbReference type="STRING" id="1267423.SAMN05216290_3458"/>
<feature type="transmembrane region" description="Helical" evidence="1">
    <location>
        <begin position="107"/>
        <end position="128"/>
    </location>
</feature>
<organism evidence="3 4">
    <name type="scientific">Roseivirga pacifica</name>
    <dbReference type="NCBI Taxonomy" id="1267423"/>
    <lineage>
        <taxon>Bacteria</taxon>
        <taxon>Pseudomonadati</taxon>
        <taxon>Bacteroidota</taxon>
        <taxon>Cytophagia</taxon>
        <taxon>Cytophagales</taxon>
        <taxon>Roseivirgaceae</taxon>
        <taxon>Roseivirga</taxon>
    </lineage>
</organism>
<name>A0A1I0RF62_9BACT</name>
<keyword evidence="1" id="KW-0472">Membrane</keyword>
<keyword evidence="4" id="KW-1185">Reference proteome</keyword>
<dbReference type="PANTHER" id="PTHR14969">
    <property type="entry name" value="SPHINGOSINE-1-PHOSPHATE PHOSPHOHYDROLASE"/>
    <property type="match status" value="1"/>
</dbReference>
<dbReference type="PANTHER" id="PTHR14969:SF13">
    <property type="entry name" value="AT30094P"/>
    <property type="match status" value="1"/>
</dbReference>
<dbReference type="SUPFAM" id="SSF48317">
    <property type="entry name" value="Acid phosphatase/Vanadium-dependent haloperoxidase"/>
    <property type="match status" value="1"/>
</dbReference>
<keyword evidence="1" id="KW-0812">Transmembrane</keyword>
<evidence type="ECO:0000313" key="3">
    <source>
        <dbReference type="EMBL" id="SEW39540.1"/>
    </source>
</evidence>
<feature type="transmembrane region" description="Helical" evidence="1">
    <location>
        <begin position="34"/>
        <end position="49"/>
    </location>
</feature>
<reference evidence="4" key="1">
    <citation type="submission" date="2016-10" db="EMBL/GenBank/DDBJ databases">
        <authorList>
            <person name="Varghese N."/>
            <person name="Submissions S."/>
        </authorList>
    </citation>
    <scope>NUCLEOTIDE SEQUENCE [LARGE SCALE GENOMIC DNA]</scope>
    <source>
        <strain evidence="4">CGMCC 1.12402</strain>
    </source>
</reference>
<dbReference type="InterPro" id="IPR036938">
    <property type="entry name" value="PAP2/HPO_sf"/>
</dbReference>
<evidence type="ECO:0000259" key="2">
    <source>
        <dbReference type="SMART" id="SM00014"/>
    </source>
</evidence>
<feature type="transmembrane region" description="Helical" evidence="1">
    <location>
        <begin position="160"/>
        <end position="178"/>
    </location>
</feature>
<evidence type="ECO:0000313" key="4">
    <source>
        <dbReference type="Proteomes" id="UP000199437"/>
    </source>
</evidence>
<feature type="transmembrane region" description="Helical" evidence="1">
    <location>
        <begin position="56"/>
        <end position="77"/>
    </location>
</feature>
<feature type="transmembrane region" description="Helical" evidence="1">
    <location>
        <begin position="135"/>
        <end position="154"/>
    </location>
</feature>
<sequence length="187" mass="21590">MIEQLEAWDKSLFRFLNGQHNEFLDFLMPWISDKYIWIPLYAVILYGLIKHSGYKYYWILLGIVLLIFLSDQAASGILKPWVQRFRPCYDPEIKETVHLLKGCGGRFGFASSHASNSFAIAFLTWFLLKDKFKWTWFLIVWAAVVAYSRVYLGVHFPGDIIVGGILGYLAALIINFGLKQTLNIKKA</sequence>
<dbReference type="CDD" id="cd03395">
    <property type="entry name" value="PAP2_like_4"/>
    <property type="match status" value="1"/>
</dbReference>
<dbReference type="AlphaFoldDB" id="A0A1I0RF62"/>
<dbReference type="Proteomes" id="UP000199437">
    <property type="component" value="Unassembled WGS sequence"/>
</dbReference>